<proteinExistence type="predicted"/>
<keyword evidence="2" id="KW-0472">Membrane</keyword>
<evidence type="ECO:0000256" key="2">
    <source>
        <dbReference type="SAM" id="Phobius"/>
    </source>
</evidence>
<evidence type="ECO:0000256" key="1">
    <source>
        <dbReference type="SAM" id="MobiDB-lite"/>
    </source>
</evidence>
<sequence>MAHRFRRKFKLTQQPQGTTSEMTEDRDRKPAHAEWEPVDIGCRTPEDVRRSHISSVRRIGAKTSKWAANSDYTPTKTEGSQATSDEFLLLSHNWEEWVRSSQDNNCEETPEDVSRVVELCESKPTILLGQSVNGEVQQSWTSQARPSPPESVQATPPVQAPSSTSGTTTSEPPKQARQHVLVCMKQKTTPILEQIEIPECNDQTGEFFKTLRDKWKSKALILKLPRYLFFHLAVFEYVPVLSGHKPAYIKKGVPPAAEKGFPQSSMGSLVPNQGKSLNGWGILVHEELNWGFFLVLAFGTVVAISIAIIIWAAKGRDVLDANFGMGSYVIGALQSEPSHAGLSLLPATIDVISPAE</sequence>
<protein>
    <submittedName>
        <fullName evidence="3">Uncharacterized protein</fullName>
    </submittedName>
</protein>
<evidence type="ECO:0000313" key="4">
    <source>
        <dbReference type="Proteomes" id="UP000248961"/>
    </source>
</evidence>
<organism evidence="3 4">
    <name type="scientific">Aspergillus homomorphus (strain CBS 101889)</name>
    <dbReference type="NCBI Taxonomy" id="1450537"/>
    <lineage>
        <taxon>Eukaryota</taxon>
        <taxon>Fungi</taxon>
        <taxon>Dikarya</taxon>
        <taxon>Ascomycota</taxon>
        <taxon>Pezizomycotina</taxon>
        <taxon>Eurotiomycetes</taxon>
        <taxon>Eurotiomycetidae</taxon>
        <taxon>Eurotiales</taxon>
        <taxon>Aspergillaceae</taxon>
        <taxon>Aspergillus</taxon>
        <taxon>Aspergillus subgen. Circumdati</taxon>
    </lineage>
</organism>
<gene>
    <name evidence="3" type="ORF">BO97DRAFT_418109</name>
</gene>
<feature type="region of interest" description="Disordered" evidence="1">
    <location>
        <begin position="131"/>
        <end position="177"/>
    </location>
</feature>
<feature type="compositionally biased region" description="Polar residues" evidence="1">
    <location>
        <begin position="11"/>
        <end position="21"/>
    </location>
</feature>
<keyword evidence="2" id="KW-0812">Transmembrane</keyword>
<dbReference type="Proteomes" id="UP000248961">
    <property type="component" value="Unassembled WGS sequence"/>
</dbReference>
<evidence type="ECO:0000313" key="3">
    <source>
        <dbReference type="EMBL" id="RAL08003.1"/>
    </source>
</evidence>
<feature type="region of interest" description="Disordered" evidence="1">
    <location>
        <begin position="1"/>
        <end position="40"/>
    </location>
</feature>
<feature type="transmembrane region" description="Helical" evidence="2">
    <location>
        <begin position="290"/>
        <end position="313"/>
    </location>
</feature>
<name>A0A395HKR4_ASPHC</name>
<dbReference type="EMBL" id="KZ824321">
    <property type="protein sequence ID" value="RAL08003.1"/>
    <property type="molecule type" value="Genomic_DNA"/>
</dbReference>
<feature type="transmembrane region" description="Helical" evidence="2">
    <location>
        <begin position="224"/>
        <end position="242"/>
    </location>
</feature>
<feature type="compositionally biased region" description="Basic residues" evidence="1">
    <location>
        <begin position="1"/>
        <end position="10"/>
    </location>
</feature>
<feature type="compositionally biased region" description="Basic and acidic residues" evidence="1">
    <location>
        <begin position="23"/>
        <end position="35"/>
    </location>
</feature>
<keyword evidence="4" id="KW-1185">Reference proteome</keyword>
<reference evidence="3 4" key="1">
    <citation type="submission" date="2018-02" db="EMBL/GenBank/DDBJ databases">
        <title>The genomes of Aspergillus section Nigri reveals drivers in fungal speciation.</title>
        <authorList>
            <consortium name="DOE Joint Genome Institute"/>
            <person name="Vesth T.C."/>
            <person name="Nybo J."/>
            <person name="Theobald S."/>
            <person name="Brandl J."/>
            <person name="Frisvad J.C."/>
            <person name="Nielsen K.F."/>
            <person name="Lyhne E.K."/>
            <person name="Kogle M.E."/>
            <person name="Kuo A."/>
            <person name="Riley R."/>
            <person name="Clum A."/>
            <person name="Nolan M."/>
            <person name="Lipzen A."/>
            <person name="Salamov A."/>
            <person name="Henrissat B."/>
            <person name="Wiebenga A."/>
            <person name="De vries R.P."/>
            <person name="Grigoriev I.V."/>
            <person name="Mortensen U.H."/>
            <person name="Andersen M.R."/>
            <person name="Baker S.E."/>
        </authorList>
    </citation>
    <scope>NUCLEOTIDE SEQUENCE [LARGE SCALE GENOMIC DNA]</scope>
    <source>
        <strain evidence="3 4">CBS 101889</strain>
    </source>
</reference>
<dbReference type="RefSeq" id="XP_025547157.1">
    <property type="nucleotide sequence ID" value="XM_025696507.1"/>
</dbReference>
<keyword evidence="2" id="KW-1133">Transmembrane helix</keyword>
<dbReference type="GeneID" id="37200796"/>
<accession>A0A395HKR4</accession>
<feature type="compositionally biased region" description="Polar residues" evidence="1">
    <location>
        <begin position="131"/>
        <end position="156"/>
    </location>
</feature>
<dbReference type="AlphaFoldDB" id="A0A395HKR4"/>
<dbReference type="VEuPathDB" id="FungiDB:BO97DRAFT_418109"/>